<comment type="caution">
    <text evidence="1">The sequence shown here is derived from an EMBL/GenBank/DDBJ whole genome shotgun (WGS) entry which is preliminary data.</text>
</comment>
<dbReference type="EMBL" id="JABWGN010000008">
    <property type="protein sequence ID" value="NUW34109.1"/>
    <property type="molecule type" value="Genomic_DNA"/>
</dbReference>
<dbReference type="GO" id="GO:0008168">
    <property type="term" value="F:methyltransferase activity"/>
    <property type="evidence" value="ECO:0007669"/>
    <property type="project" value="UniProtKB-KW"/>
</dbReference>
<organism evidence="1 2">
    <name type="scientific">Nonomuraea montanisoli</name>
    <dbReference type="NCBI Taxonomy" id="2741721"/>
    <lineage>
        <taxon>Bacteria</taxon>
        <taxon>Bacillati</taxon>
        <taxon>Actinomycetota</taxon>
        <taxon>Actinomycetes</taxon>
        <taxon>Streptosporangiales</taxon>
        <taxon>Streptosporangiaceae</taxon>
        <taxon>Nonomuraea</taxon>
    </lineage>
</organism>
<evidence type="ECO:0000313" key="1">
    <source>
        <dbReference type="EMBL" id="NUW34109.1"/>
    </source>
</evidence>
<dbReference type="AlphaFoldDB" id="A0A7Y6I9H3"/>
<dbReference type="PIRSF" id="PIRSF017393">
    <property type="entry name" value="MTase_SAV2177"/>
    <property type="match status" value="1"/>
</dbReference>
<sequence>MMEQAPVGIDPHVPNAARMYDYFLGGKDNFQADRDLADMVLKVMPDIRVGTQENRALIGRVVKYLCDQGITQFLDLGSGLPARENVHEAALRHVPDARVVYVDNDPVVATHGRALLAAPDRVAMVQADARRPEEVLEHPSVRALIDFERPVALLMMFFLHLVPDEDDPQGFVARYREALAPGSYLAISHVGTDSAPEQVRRVSDFYKQANAPFCPRPGAEIAAFFGDFELIPPGLATGLGEETGWPFVDPKNPPLIDEEIARMGYAGIGRRPF</sequence>
<dbReference type="InterPro" id="IPR029063">
    <property type="entry name" value="SAM-dependent_MTases_sf"/>
</dbReference>
<dbReference type="CDD" id="cd02440">
    <property type="entry name" value="AdoMet_MTases"/>
    <property type="match status" value="1"/>
</dbReference>
<dbReference type="SUPFAM" id="SSF53335">
    <property type="entry name" value="S-adenosyl-L-methionine-dependent methyltransferases"/>
    <property type="match status" value="1"/>
</dbReference>
<dbReference type="Gene3D" id="3.40.50.150">
    <property type="entry name" value="Vaccinia Virus protein VP39"/>
    <property type="match status" value="1"/>
</dbReference>
<keyword evidence="2" id="KW-1185">Reference proteome</keyword>
<protein>
    <submittedName>
        <fullName evidence="1">SAM-dependent methyltransferase</fullName>
    </submittedName>
</protein>
<dbReference type="Pfam" id="PF04672">
    <property type="entry name" value="Methyltransf_19"/>
    <property type="match status" value="1"/>
</dbReference>
<keyword evidence="1" id="KW-0489">Methyltransferase</keyword>
<accession>A0A7Y6I9H3</accession>
<dbReference type="GO" id="GO:0032259">
    <property type="term" value="P:methylation"/>
    <property type="evidence" value="ECO:0007669"/>
    <property type="project" value="UniProtKB-KW"/>
</dbReference>
<dbReference type="Proteomes" id="UP000586042">
    <property type="component" value="Unassembled WGS sequence"/>
</dbReference>
<evidence type="ECO:0000313" key="2">
    <source>
        <dbReference type="Proteomes" id="UP000586042"/>
    </source>
</evidence>
<keyword evidence="1" id="KW-0808">Transferase</keyword>
<reference evidence="1 2" key="1">
    <citation type="submission" date="2020-06" db="EMBL/GenBank/DDBJ databases">
        <title>Nonomuraea sp. SMC257, a novel actinomycete isolated from soil.</title>
        <authorList>
            <person name="Chanama M."/>
        </authorList>
    </citation>
    <scope>NUCLEOTIDE SEQUENCE [LARGE SCALE GENOMIC DNA]</scope>
    <source>
        <strain evidence="1 2">SMC257</strain>
    </source>
</reference>
<proteinExistence type="predicted"/>
<name>A0A7Y6I9H3_9ACTN</name>
<dbReference type="InterPro" id="IPR006764">
    <property type="entry name" value="SAM_dep_MeTrfase_SAV2177_type"/>
</dbReference>
<gene>
    <name evidence="1" type="ORF">HTZ77_22115</name>
</gene>